<evidence type="ECO:0000313" key="8">
    <source>
        <dbReference type="RefSeq" id="WP_245591369.1"/>
    </source>
</evidence>
<evidence type="ECO:0000313" key="7">
    <source>
        <dbReference type="Proteomes" id="UP000675920"/>
    </source>
</evidence>
<keyword evidence="7" id="KW-1185">Reference proteome</keyword>
<evidence type="ECO:0000256" key="4">
    <source>
        <dbReference type="ARBA" id="ARBA00022989"/>
    </source>
</evidence>
<dbReference type="Pfam" id="PF03899">
    <property type="entry name" value="ATP-synt_I"/>
    <property type="match status" value="1"/>
</dbReference>
<keyword evidence="3 6" id="KW-0812">Transmembrane</keyword>
<evidence type="ECO:0000256" key="6">
    <source>
        <dbReference type="SAM" id="Phobius"/>
    </source>
</evidence>
<dbReference type="InterPro" id="IPR005598">
    <property type="entry name" value="ATP_synth_I"/>
</dbReference>
<dbReference type="AlphaFoldDB" id="A0A9U5C6D7"/>
<accession>A0A9U5C6D7</accession>
<organism evidence="7 8">
    <name type="scientific">Derxia gummosa DSM 723</name>
    <dbReference type="NCBI Taxonomy" id="1121388"/>
    <lineage>
        <taxon>Bacteria</taxon>
        <taxon>Pseudomonadati</taxon>
        <taxon>Pseudomonadota</taxon>
        <taxon>Betaproteobacteria</taxon>
        <taxon>Burkholderiales</taxon>
        <taxon>Alcaligenaceae</taxon>
        <taxon>Derxia</taxon>
    </lineage>
</organism>
<evidence type="ECO:0000256" key="3">
    <source>
        <dbReference type="ARBA" id="ARBA00022692"/>
    </source>
</evidence>
<protein>
    <submittedName>
        <fullName evidence="8">ATP synthase subunit I</fullName>
    </submittedName>
</protein>
<dbReference type="GO" id="GO:0005886">
    <property type="term" value="C:plasma membrane"/>
    <property type="evidence" value="ECO:0007669"/>
    <property type="project" value="UniProtKB-SubCell"/>
</dbReference>
<feature type="transmembrane region" description="Helical" evidence="6">
    <location>
        <begin position="90"/>
        <end position="112"/>
    </location>
</feature>
<reference evidence="8" key="1">
    <citation type="journal article" date="1982" name="Ann. N. Y. Acad. Sci.">
        <title>Structure and function of H+-ATPase: what we have learned from Escherichia coli H+-ATPase.</title>
        <authorList>
            <person name="Kanazawa H."/>
            <person name="Futai M."/>
        </authorList>
    </citation>
    <scope>NUCLEOTIDE SEQUENCE</scope>
</reference>
<reference evidence="8" key="3">
    <citation type="journal article" date="2003" name="Proc. Natl. Acad. Sci. U.S.A.">
        <title>A tenth atp gene and the conserved atpI gene of a Bacillus atp operon have a role in Mg2+ uptake.</title>
        <authorList>
            <person name="Hicks D.B."/>
            <person name="Wang Z."/>
            <person name="Wei Y."/>
            <person name="Kent R."/>
            <person name="Guffanti A.A."/>
            <person name="Banciu H."/>
            <person name="Bechhofer D.H."/>
            <person name="Krulwich T.A."/>
        </authorList>
    </citation>
    <scope>NUCLEOTIDE SEQUENCE</scope>
</reference>
<comment type="subcellular location">
    <subcellularLocation>
        <location evidence="1">Cell membrane</location>
        <topology evidence="1">Multi-pass membrane protein</topology>
    </subcellularLocation>
</comment>
<keyword evidence="2" id="KW-1003">Cell membrane</keyword>
<proteinExistence type="predicted"/>
<evidence type="ECO:0000256" key="2">
    <source>
        <dbReference type="ARBA" id="ARBA00022475"/>
    </source>
</evidence>
<feature type="transmembrane region" description="Helical" evidence="6">
    <location>
        <begin position="31"/>
        <end position="52"/>
    </location>
</feature>
<dbReference type="Proteomes" id="UP000675920">
    <property type="component" value="Unplaced"/>
</dbReference>
<feature type="transmembrane region" description="Helical" evidence="6">
    <location>
        <begin position="64"/>
        <end position="84"/>
    </location>
</feature>
<reference evidence="8" key="4">
    <citation type="submission" date="2025-08" db="UniProtKB">
        <authorList>
            <consortium name="RefSeq"/>
        </authorList>
    </citation>
    <scope>IDENTIFICATION</scope>
</reference>
<name>A0A9U5C6D7_9BURK</name>
<evidence type="ECO:0000256" key="1">
    <source>
        <dbReference type="ARBA" id="ARBA00004651"/>
    </source>
</evidence>
<reference evidence="8" key="2">
    <citation type="journal article" date="1994" name="J. Bacteriol.">
        <title>Bacillus subtilis F0F1 ATPase: DNA sequence of the atp operon and characterization of atp mutants.</title>
        <authorList>
            <person name="Santana M."/>
            <person name="Ionescu M.S."/>
            <person name="Vertes A."/>
            <person name="Longin R."/>
            <person name="Kunst F."/>
            <person name="Danchin A."/>
            <person name="Glaser P."/>
        </authorList>
    </citation>
    <scope>NUCLEOTIDE SEQUENCE</scope>
</reference>
<dbReference type="RefSeq" id="WP_245591369.1">
    <property type="nucleotide sequence ID" value="NZ_AXWS01000014.1"/>
</dbReference>
<evidence type="ECO:0000256" key="5">
    <source>
        <dbReference type="ARBA" id="ARBA00023136"/>
    </source>
</evidence>
<keyword evidence="4 6" id="KW-1133">Transmembrane helix</keyword>
<sequence length="114" mass="11721">MPLKIVLTQLAVTIAVALVAGAVGGVRALVSAALAGFACVLPNALFALRLMLATRRPGGANPASFLIGEVVKVGLTILLLFAVAKGVRDLSWPAYIAGMIAALQSVFVVLLIRK</sequence>
<keyword evidence="5 6" id="KW-0472">Membrane</keyword>